<dbReference type="NCBIfam" id="TIGR01122">
    <property type="entry name" value="ilvE_I"/>
    <property type="match status" value="1"/>
</dbReference>
<dbReference type="SUPFAM" id="SSF56752">
    <property type="entry name" value="D-aminoacid aminotransferase-like PLP-dependent enzymes"/>
    <property type="match status" value="1"/>
</dbReference>
<proteinExistence type="inferred from homology"/>
<dbReference type="InterPro" id="IPR043132">
    <property type="entry name" value="BCAT-like_C"/>
</dbReference>
<dbReference type="PANTHER" id="PTHR42743:SF11">
    <property type="entry name" value="AMINODEOXYCHORISMATE LYASE"/>
    <property type="match status" value="1"/>
</dbReference>
<organism evidence="18 19">
    <name type="scientific">Pelotomaculum schinkii</name>
    <dbReference type="NCBI Taxonomy" id="78350"/>
    <lineage>
        <taxon>Bacteria</taxon>
        <taxon>Bacillati</taxon>
        <taxon>Bacillota</taxon>
        <taxon>Clostridia</taxon>
        <taxon>Eubacteriales</taxon>
        <taxon>Desulfotomaculaceae</taxon>
        <taxon>Pelotomaculum</taxon>
    </lineage>
</organism>
<comment type="catalytic activity">
    <reaction evidence="14 17">
        <text>L-leucine + 2-oxoglutarate = 4-methyl-2-oxopentanoate + L-glutamate</text>
        <dbReference type="Rhea" id="RHEA:18321"/>
        <dbReference type="ChEBI" id="CHEBI:16810"/>
        <dbReference type="ChEBI" id="CHEBI:17865"/>
        <dbReference type="ChEBI" id="CHEBI:29985"/>
        <dbReference type="ChEBI" id="CHEBI:57427"/>
        <dbReference type="EC" id="2.6.1.42"/>
    </reaction>
</comment>
<dbReference type="PROSITE" id="PS00770">
    <property type="entry name" value="AA_TRANSFER_CLASS_4"/>
    <property type="match status" value="1"/>
</dbReference>
<dbReference type="UniPathway" id="UPA00049">
    <property type="reaction ID" value="UER00062"/>
</dbReference>
<dbReference type="EC" id="2.6.1.42" evidence="17"/>
<comment type="catalytic activity">
    <reaction evidence="13 17">
        <text>L-isoleucine + 2-oxoglutarate = (S)-3-methyl-2-oxopentanoate + L-glutamate</text>
        <dbReference type="Rhea" id="RHEA:24801"/>
        <dbReference type="ChEBI" id="CHEBI:16810"/>
        <dbReference type="ChEBI" id="CHEBI:29985"/>
        <dbReference type="ChEBI" id="CHEBI:35146"/>
        <dbReference type="ChEBI" id="CHEBI:58045"/>
        <dbReference type="EC" id="2.6.1.42"/>
    </reaction>
</comment>
<evidence type="ECO:0000256" key="14">
    <source>
        <dbReference type="ARBA" id="ARBA00049229"/>
    </source>
</evidence>
<dbReference type="Proteomes" id="UP000298324">
    <property type="component" value="Unassembled WGS sequence"/>
</dbReference>
<dbReference type="Pfam" id="PF01063">
    <property type="entry name" value="Aminotran_4"/>
    <property type="match status" value="1"/>
</dbReference>
<accession>A0A4Y7RI39</accession>
<dbReference type="GO" id="GO:0009099">
    <property type="term" value="P:L-valine biosynthetic process"/>
    <property type="evidence" value="ECO:0007669"/>
    <property type="project" value="UniProtKB-UniPathway"/>
</dbReference>
<dbReference type="CDD" id="cd01558">
    <property type="entry name" value="D-AAT_like"/>
    <property type="match status" value="1"/>
</dbReference>
<keyword evidence="10 16" id="KW-0663">Pyridoxal phosphate</keyword>
<dbReference type="GO" id="GO:0052655">
    <property type="term" value="F:L-valine-2-oxoglutarate transaminase activity"/>
    <property type="evidence" value="ECO:0007669"/>
    <property type="project" value="RHEA"/>
</dbReference>
<comment type="catalytic activity">
    <reaction evidence="12 17">
        <text>L-valine + 2-oxoglutarate = 3-methyl-2-oxobutanoate + L-glutamate</text>
        <dbReference type="Rhea" id="RHEA:24813"/>
        <dbReference type="ChEBI" id="CHEBI:11851"/>
        <dbReference type="ChEBI" id="CHEBI:16810"/>
        <dbReference type="ChEBI" id="CHEBI:29985"/>
        <dbReference type="ChEBI" id="CHEBI:57762"/>
        <dbReference type="EC" id="2.6.1.42"/>
    </reaction>
</comment>
<evidence type="ECO:0000256" key="6">
    <source>
        <dbReference type="ARBA" id="ARBA00009320"/>
    </source>
</evidence>
<keyword evidence="9 17" id="KW-0808">Transferase</keyword>
<evidence type="ECO:0000256" key="17">
    <source>
        <dbReference type="RuleBase" id="RU364094"/>
    </source>
</evidence>
<evidence type="ECO:0000313" key="19">
    <source>
        <dbReference type="Proteomes" id="UP000298324"/>
    </source>
</evidence>
<comment type="similarity">
    <text evidence="6 15">Belongs to the class-IV pyridoxal-phosphate-dependent aminotransferase family.</text>
</comment>
<evidence type="ECO:0000256" key="8">
    <source>
        <dbReference type="ARBA" id="ARBA00022605"/>
    </source>
</evidence>
<keyword evidence="7 17" id="KW-0032">Aminotransferase</keyword>
<evidence type="ECO:0000256" key="10">
    <source>
        <dbReference type="ARBA" id="ARBA00022898"/>
    </source>
</evidence>
<comment type="pathway">
    <text evidence="4 17">Amino-acid biosynthesis; L-valine biosynthesis; L-valine from pyruvate: step 4/4.</text>
</comment>
<dbReference type="InterPro" id="IPR018300">
    <property type="entry name" value="Aminotrans_IV_CS"/>
</dbReference>
<evidence type="ECO:0000256" key="15">
    <source>
        <dbReference type="RuleBase" id="RU004106"/>
    </source>
</evidence>
<dbReference type="Gene3D" id="3.30.470.10">
    <property type="match status" value="1"/>
</dbReference>
<dbReference type="InterPro" id="IPR005785">
    <property type="entry name" value="B_amino_transI"/>
</dbReference>
<dbReference type="PANTHER" id="PTHR42743">
    <property type="entry name" value="AMINO-ACID AMINOTRANSFERASE"/>
    <property type="match status" value="1"/>
</dbReference>
<dbReference type="GO" id="GO:0052654">
    <property type="term" value="F:L-leucine-2-oxoglutarate transaminase activity"/>
    <property type="evidence" value="ECO:0007669"/>
    <property type="project" value="RHEA"/>
</dbReference>
<evidence type="ECO:0000256" key="3">
    <source>
        <dbReference type="ARBA" id="ARBA00004824"/>
    </source>
</evidence>
<evidence type="ECO:0000256" key="2">
    <source>
        <dbReference type="ARBA" id="ARBA00003109"/>
    </source>
</evidence>
<evidence type="ECO:0000256" key="4">
    <source>
        <dbReference type="ARBA" id="ARBA00004931"/>
    </source>
</evidence>
<keyword evidence="11 17" id="KW-0100">Branched-chain amino acid biosynthesis</keyword>
<keyword evidence="8 17" id="KW-0028">Amino-acid biosynthesis</keyword>
<protein>
    <recommendedName>
        <fullName evidence="17">Branched-chain-amino-acid aminotransferase</fullName>
        <shortName evidence="17">BCAT</shortName>
        <ecNumber evidence="17">2.6.1.42</ecNumber>
    </recommendedName>
</protein>
<dbReference type="GO" id="GO:0009098">
    <property type="term" value="P:L-leucine biosynthetic process"/>
    <property type="evidence" value="ECO:0007669"/>
    <property type="project" value="UniProtKB-UniPathway"/>
</dbReference>
<dbReference type="NCBIfam" id="NF006185">
    <property type="entry name" value="PRK08320.1"/>
    <property type="match status" value="1"/>
</dbReference>
<dbReference type="EMBL" id="QFGA01000001">
    <property type="protein sequence ID" value="TEB07987.1"/>
    <property type="molecule type" value="Genomic_DNA"/>
</dbReference>
<dbReference type="InterPro" id="IPR036038">
    <property type="entry name" value="Aminotransferase-like"/>
</dbReference>
<dbReference type="FunFam" id="3.20.10.10:FF:000002">
    <property type="entry name" value="D-alanine aminotransferase"/>
    <property type="match status" value="1"/>
</dbReference>
<comment type="pathway">
    <text evidence="5 17">Amino-acid biosynthesis; L-leucine biosynthesis; L-leucine from 3-methyl-2-oxobutanoate: step 4/4.</text>
</comment>
<sequence>MIIYLNGEFVPEERAVVSVFDHGLLYGDGVFEGIRAYHGRVFKLGDHLDRLYDGARAIALEIPVAKEEMQEIVLETLRRNDLRDAYIRLVVTRGVGDLGLDPRKCPKAFVFCIAASITLYPEELYEKGLSVITVATRRNIPTACIPRVKSLNYLNNIYAKIEAARSGAPEAIMLNQEGYVAEATGDNIFLVKKGALITPALHVGLLEGITRNTVMDLARERNIQVEEKVFTLYDVYTADEVFLTGTAAEIIPTVQVDGRLIGDGQPGPMTRELRTAFHELTKVDGPLIYQEKAECGCCAK</sequence>
<evidence type="ECO:0000256" key="7">
    <source>
        <dbReference type="ARBA" id="ARBA00022576"/>
    </source>
</evidence>
<evidence type="ECO:0000256" key="13">
    <source>
        <dbReference type="ARBA" id="ARBA00048798"/>
    </source>
</evidence>
<dbReference type="Gene3D" id="3.20.10.10">
    <property type="entry name" value="D-amino Acid Aminotransferase, subunit A, domain 2"/>
    <property type="match status" value="1"/>
</dbReference>
<dbReference type="RefSeq" id="WP_190239750.1">
    <property type="nucleotide sequence ID" value="NZ_QFGA01000001.1"/>
</dbReference>
<comment type="cofactor">
    <cofactor evidence="1 16">
        <name>pyridoxal 5'-phosphate</name>
        <dbReference type="ChEBI" id="CHEBI:597326"/>
    </cofactor>
</comment>
<evidence type="ECO:0000256" key="5">
    <source>
        <dbReference type="ARBA" id="ARBA00005072"/>
    </source>
</evidence>
<dbReference type="InterPro" id="IPR043131">
    <property type="entry name" value="BCAT-like_N"/>
</dbReference>
<comment type="caution">
    <text evidence="18">The sequence shown here is derived from an EMBL/GenBank/DDBJ whole genome shotgun (WGS) entry which is preliminary data.</text>
</comment>
<dbReference type="InterPro" id="IPR050571">
    <property type="entry name" value="Class-IV_PLP-Dep_Aminotrnsfr"/>
</dbReference>
<dbReference type="GO" id="GO:0052656">
    <property type="term" value="F:L-isoleucine-2-oxoglutarate transaminase activity"/>
    <property type="evidence" value="ECO:0007669"/>
    <property type="project" value="RHEA"/>
</dbReference>
<name>A0A4Y7RI39_9FIRM</name>
<keyword evidence="19" id="KW-1185">Reference proteome</keyword>
<reference evidence="18 19" key="1">
    <citation type="journal article" date="2018" name="Environ. Microbiol.">
        <title>Novel energy conservation strategies and behaviour of Pelotomaculum schinkii driving syntrophic propionate catabolism.</title>
        <authorList>
            <person name="Hidalgo-Ahumada C.A.P."/>
            <person name="Nobu M.K."/>
            <person name="Narihiro T."/>
            <person name="Tamaki H."/>
            <person name="Liu W.T."/>
            <person name="Kamagata Y."/>
            <person name="Stams A.J.M."/>
            <person name="Imachi H."/>
            <person name="Sousa D.Z."/>
        </authorList>
    </citation>
    <scope>NUCLEOTIDE SEQUENCE [LARGE SCALE GENOMIC DNA]</scope>
    <source>
        <strain evidence="18 19">HH</strain>
    </source>
</reference>
<gene>
    <name evidence="17 18" type="primary">ilvE</name>
    <name evidence="18" type="ORF">Psch_01542</name>
</gene>
<evidence type="ECO:0000256" key="12">
    <source>
        <dbReference type="ARBA" id="ARBA00048212"/>
    </source>
</evidence>
<comment type="function">
    <text evidence="2 17">Acts on leucine, isoleucine and valine.</text>
</comment>
<evidence type="ECO:0000256" key="16">
    <source>
        <dbReference type="RuleBase" id="RU004516"/>
    </source>
</evidence>
<evidence type="ECO:0000256" key="1">
    <source>
        <dbReference type="ARBA" id="ARBA00001933"/>
    </source>
</evidence>
<evidence type="ECO:0000256" key="9">
    <source>
        <dbReference type="ARBA" id="ARBA00022679"/>
    </source>
</evidence>
<dbReference type="InterPro" id="IPR001544">
    <property type="entry name" value="Aminotrans_IV"/>
</dbReference>
<evidence type="ECO:0000313" key="18">
    <source>
        <dbReference type="EMBL" id="TEB07987.1"/>
    </source>
</evidence>
<dbReference type="FunFam" id="3.30.470.10:FF:000006">
    <property type="entry name" value="Branched-chain-amino-acid aminotransferase"/>
    <property type="match status" value="1"/>
</dbReference>
<evidence type="ECO:0000256" key="11">
    <source>
        <dbReference type="ARBA" id="ARBA00023304"/>
    </source>
</evidence>
<dbReference type="GO" id="GO:0009097">
    <property type="term" value="P:isoleucine biosynthetic process"/>
    <property type="evidence" value="ECO:0007669"/>
    <property type="project" value="UniProtKB-UniPathway"/>
</dbReference>
<comment type="pathway">
    <text evidence="3 17">Amino-acid biosynthesis; L-isoleucine biosynthesis; L-isoleucine from 2-oxobutanoate: step 4/4.</text>
</comment>
<dbReference type="UniPathway" id="UPA00047">
    <property type="reaction ID" value="UER00058"/>
</dbReference>
<dbReference type="AlphaFoldDB" id="A0A4Y7RI39"/>
<dbReference type="UniPathway" id="UPA00048">
    <property type="reaction ID" value="UER00073"/>
</dbReference>